<dbReference type="OrthoDB" id="10487605at2759"/>
<comment type="caution">
    <text evidence="2">The sequence shown here is derived from an EMBL/GenBank/DDBJ whole genome shotgun (WGS) entry which is preliminary data.</text>
</comment>
<name>A0A4Z2FS40_9TELE</name>
<organism evidence="2 3">
    <name type="scientific">Liparis tanakae</name>
    <name type="common">Tanaka's snailfish</name>
    <dbReference type="NCBI Taxonomy" id="230148"/>
    <lineage>
        <taxon>Eukaryota</taxon>
        <taxon>Metazoa</taxon>
        <taxon>Chordata</taxon>
        <taxon>Craniata</taxon>
        <taxon>Vertebrata</taxon>
        <taxon>Euteleostomi</taxon>
        <taxon>Actinopterygii</taxon>
        <taxon>Neopterygii</taxon>
        <taxon>Teleostei</taxon>
        <taxon>Neoteleostei</taxon>
        <taxon>Acanthomorphata</taxon>
        <taxon>Eupercaria</taxon>
        <taxon>Perciformes</taxon>
        <taxon>Cottioidei</taxon>
        <taxon>Cottales</taxon>
        <taxon>Liparidae</taxon>
        <taxon>Liparis</taxon>
    </lineage>
</organism>
<protein>
    <submittedName>
        <fullName evidence="2">Uncharacterized protein</fullName>
    </submittedName>
</protein>
<evidence type="ECO:0000313" key="2">
    <source>
        <dbReference type="EMBL" id="TNN43735.1"/>
    </source>
</evidence>
<evidence type="ECO:0000313" key="3">
    <source>
        <dbReference type="Proteomes" id="UP000314294"/>
    </source>
</evidence>
<gene>
    <name evidence="2" type="ORF">EYF80_046080</name>
</gene>
<dbReference type="Proteomes" id="UP000314294">
    <property type="component" value="Unassembled WGS sequence"/>
</dbReference>
<evidence type="ECO:0000256" key="1">
    <source>
        <dbReference type="SAM" id="MobiDB-lite"/>
    </source>
</evidence>
<feature type="compositionally biased region" description="Polar residues" evidence="1">
    <location>
        <begin position="1"/>
        <end position="14"/>
    </location>
</feature>
<dbReference type="AlphaFoldDB" id="A0A4Z2FS40"/>
<proteinExistence type="predicted"/>
<sequence length="82" mass="8828">MLGRQGSTVVQSSVGFGERTQLLPPTGKTQRKDKGGSPLRASPTMKHQTDTPASTADMRAHGIHRARVVSWETGRNIGNMEA</sequence>
<feature type="region of interest" description="Disordered" evidence="1">
    <location>
        <begin position="1"/>
        <end position="62"/>
    </location>
</feature>
<reference evidence="2 3" key="1">
    <citation type="submission" date="2019-03" db="EMBL/GenBank/DDBJ databases">
        <title>First draft genome of Liparis tanakae, snailfish: a comprehensive survey of snailfish specific genes.</title>
        <authorList>
            <person name="Kim W."/>
            <person name="Song I."/>
            <person name="Jeong J.-H."/>
            <person name="Kim D."/>
            <person name="Kim S."/>
            <person name="Ryu S."/>
            <person name="Song J.Y."/>
            <person name="Lee S.K."/>
        </authorList>
    </citation>
    <scope>NUCLEOTIDE SEQUENCE [LARGE SCALE GENOMIC DNA]</scope>
    <source>
        <tissue evidence="2">Muscle</tissue>
    </source>
</reference>
<accession>A0A4Z2FS40</accession>
<keyword evidence="3" id="KW-1185">Reference proteome</keyword>
<dbReference type="EMBL" id="SRLO01000948">
    <property type="protein sequence ID" value="TNN43735.1"/>
    <property type="molecule type" value="Genomic_DNA"/>
</dbReference>